<dbReference type="NCBIfam" id="NF033711">
    <property type="entry name" value="T9SS_PorQ"/>
    <property type="match status" value="1"/>
</dbReference>
<feature type="chain" id="PRO_5042039259" evidence="1">
    <location>
        <begin position="18"/>
        <end position="307"/>
    </location>
</feature>
<accession>A0AAE3NX67</accession>
<dbReference type="Proteomes" id="UP001221302">
    <property type="component" value="Unassembled WGS sequence"/>
</dbReference>
<sequence length="307" mass="34321">MKKLFLILVFSASLIHAQNVYDFLRFDLSPRAAAVAGSFVANNDDPNVIFYNPAGINFLEGNPISFSFTKHLLDVNYVGLSSFKEFDGIGKFAAAIQYMNYGSFKKTDEAGNVLGNFNVGDLALTIGYGNQLDKNFFYGANLKFIYSKIDQVSSTAAAIDLGLQLYIPDTKWNFGFSILNLGSQLSTYYSVKENLPFEIKLGFTKQLEKLPLKIFWSFNKLNEQQSTFFKKFTQITFGGEFKLGQSMRLRFGYDNEKRKELKLNTSAGLAGFNLGVGFIVKGYNVDYSFSSFGLIGSIHRFGISTSL</sequence>
<dbReference type="EMBL" id="JARGDL010000015">
    <property type="protein sequence ID" value="MDF1612611.1"/>
    <property type="molecule type" value="Genomic_DNA"/>
</dbReference>
<proteinExistence type="predicted"/>
<dbReference type="RefSeq" id="WP_321536381.1">
    <property type="nucleotide sequence ID" value="NZ_JARGDL010000015.1"/>
</dbReference>
<reference evidence="2" key="1">
    <citation type="submission" date="2023-03" db="EMBL/GenBank/DDBJ databases">
        <title>Stygiobacter electus gen. nov., sp. nov., facultatively anaerobic thermotolerant bacterium of the class Ignavibacteria from a well of Yessentuki mineral water deposit.</title>
        <authorList>
            <person name="Podosokorskaya O.A."/>
            <person name="Elcheninov A.G."/>
            <person name="Petrova N.F."/>
            <person name="Zavarzina D.G."/>
            <person name="Kublanov I.V."/>
            <person name="Merkel A.Y."/>
        </authorList>
    </citation>
    <scope>NUCLEOTIDE SEQUENCE</scope>
    <source>
        <strain evidence="2">09-Me</strain>
    </source>
</reference>
<keyword evidence="1" id="KW-0732">Signal</keyword>
<protein>
    <submittedName>
        <fullName evidence="2">Type IX secretion system protein PorQ</fullName>
    </submittedName>
</protein>
<evidence type="ECO:0000313" key="3">
    <source>
        <dbReference type="Proteomes" id="UP001221302"/>
    </source>
</evidence>
<organism evidence="2 3">
    <name type="scientific">Stygiobacter electus</name>
    <dbReference type="NCBI Taxonomy" id="3032292"/>
    <lineage>
        <taxon>Bacteria</taxon>
        <taxon>Pseudomonadati</taxon>
        <taxon>Ignavibacteriota</taxon>
        <taxon>Ignavibacteria</taxon>
        <taxon>Ignavibacteriales</taxon>
        <taxon>Melioribacteraceae</taxon>
        <taxon>Stygiobacter</taxon>
    </lineage>
</organism>
<dbReference type="AlphaFoldDB" id="A0AAE3NX67"/>
<gene>
    <name evidence="2" type="primary">porQ</name>
    <name evidence="2" type="ORF">P0M35_10645</name>
</gene>
<dbReference type="SUPFAM" id="SSF56935">
    <property type="entry name" value="Porins"/>
    <property type="match status" value="1"/>
</dbReference>
<feature type="signal peptide" evidence="1">
    <location>
        <begin position="1"/>
        <end position="17"/>
    </location>
</feature>
<dbReference type="Gene3D" id="2.40.160.60">
    <property type="entry name" value="Outer membrane protein transport protein (OMPP1/FadL/TodX)"/>
    <property type="match status" value="1"/>
</dbReference>
<comment type="caution">
    <text evidence="2">The sequence shown here is derived from an EMBL/GenBank/DDBJ whole genome shotgun (WGS) entry which is preliminary data.</text>
</comment>
<name>A0AAE3NX67_9BACT</name>
<evidence type="ECO:0000313" key="2">
    <source>
        <dbReference type="EMBL" id="MDF1612611.1"/>
    </source>
</evidence>
<dbReference type="NCBIfam" id="NF033709">
    <property type="entry name" value="PorV_fam"/>
    <property type="match status" value="1"/>
</dbReference>
<keyword evidence="3" id="KW-1185">Reference proteome</keyword>
<evidence type="ECO:0000256" key="1">
    <source>
        <dbReference type="SAM" id="SignalP"/>
    </source>
</evidence>